<dbReference type="CDD" id="cd22921">
    <property type="entry name" value="HFD_CENP-X"/>
    <property type="match status" value="1"/>
</dbReference>
<dbReference type="GO" id="GO:0000712">
    <property type="term" value="P:resolution of meiotic recombination intermediates"/>
    <property type="evidence" value="ECO:0007669"/>
    <property type="project" value="TreeGrafter"/>
</dbReference>
<keyword evidence="8" id="KW-1185">Reference proteome</keyword>
<protein>
    <submittedName>
        <fullName evidence="7">Centromere protein X</fullName>
    </submittedName>
</protein>
<accession>A0AAD7P817</accession>
<keyword evidence="6" id="KW-0539">Nucleus</keyword>
<sequence length="99" mass="10832">MSFTGTDCSWNILEESADFCANALKLTDAASANALKLTCELLRLFITEAVHRAATIAEAEGIGKIEATHLERILPRLLFGFVRGNADKQRAMLMLIGSY</sequence>
<dbReference type="KEGG" id="qsa:O6P43_030794"/>
<keyword evidence="5" id="KW-0234">DNA repair</keyword>
<evidence type="ECO:0000256" key="5">
    <source>
        <dbReference type="ARBA" id="ARBA00023204"/>
    </source>
</evidence>
<evidence type="ECO:0000313" key="7">
    <source>
        <dbReference type="EMBL" id="KAJ7945778.1"/>
    </source>
</evidence>
<evidence type="ECO:0000256" key="2">
    <source>
        <dbReference type="ARBA" id="ARBA00009359"/>
    </source>
</evidence>
<dbReference type="PANTHER" id="PTHR28680:SF1">
    <property type="entry name" value="CENTROMERE PROTEIN X"/>
    <property type="match status" value="1"/>
</dbReference>
<evidence type="ECO:0000256" key="1">
    <source>
        <dbReference type="ARBA" id="ARBA00004123"/>
    </source>
</evidence>
<dbReference type="GO" id="GO:0003677">
    <property type="term" value="F:DNA binding"/>
    <property type="evidence" value="ECO:0007669"/>
    <property type="project" value="UniProtKB-KW"/>
</dbReference>
<dbReference type="Pfam" id="PF09415">
    <property type="entry name" value="CENP-X"/>
    <property type="match status" value="1"/>
</dbReference>
<comment type="similarity">
    <text evidence="2">Belongs to the CENP-X/MHF2 family.</text>
</comment>
<dbReference type="Gene3D" id="6.10.130.30">
    <property type="match status" value="1"/>
</dbReference>
<evidence type="ECO:0000313" key="8">
    <source>
        <dbReference type="Proteomes" id="UP001163823"/>
    </source>
</evidence>
<comment type="subcellular location">
    <subcellularLocation>
        <location evidence="1">Nucleus</location>
    </subcellularLocation>
</comment>
<dbReference type="Proteomes" id="UP001163823">
    <property type="component" value="Chromosome 13"/>
</dbReference>
<dbReference type="AlphaFoldDB" id="A0AAD7P817"/>
<dbReference type="InterPro" id="IPR018552">
    <property type="entry name" value="CENP-X"/>
</dbReference>
<gene>
    <name evidence="7" type="ORF">O6P43_030794</name>
</gene>
<dbReference type="GO" id="GO:0051382">
    <property type="term" value="P:kinetochore assembly"/>
    <property type="evidence" value="ECO:0007669"/>
    <property type="project" value="InterPro"/>
</dbReference>
<name>A0AAD7P817_QUISA</name>
<dbReference type="GO" id="GO:0006281">
    <property type="term" value="P:DNA repair"/>
    <property type="evidence" value="ECO:0007669"/>
    <property type="project" value="UniProtKB-KW"/>
</dbReference>
<proteinExistence type="inferred from homology"/>
<dbReference type="GO" id="GO:0031297">
    <property type="term" value="P:replication fork processing"/>
    <property type="evidence" value="ECO:0007669"/>
    <property type="project" value="TreeGrafter"/>
</dbReference>
<dbReference type="EMBL" id="JARAOO010000013">
    <property type="protein sequence ID" value="KAJ7945778.1"/>
    <property type="molecule type" value="Genomic_DNA"/>
</dbReference>
<dbReference type="PANTHER" id="PTHR28680">
    <property type="entry name" value="CENTROMERE PROTEIN X"/>
    <property type="match status" value="1"/>
</dbReference>
<evidence type="ECO:0000256" key="6">
    <source>
        <dbReference type="ARBA" id="ARBA00023242"/>
    </source>
</evidence>
<comment type="caution">
    <text evidence="7">The sequence shown here is derived from an EMBL/GenBank/DDBJ whole genome shotgun (WGS) entry which is preliminary data.</text>
</comment>
<reference evidence="7" key="1">
    <citation type="journal article" date="2023" name="Science">
        <title>Elucidation of the pathway for biosynthesis of saponin adjuvants from the soapbark tree.</title>
        <authorList>
            <person name="Reed J."/>
            <person name="Orme A."/>
            <person name="El-Demerdash A."/>
            <person name="Owen C."/>
            <person name="Martin L.B.B."/>
            <person name="Misra R.C."/>
            <person name="Kikuchi S."/>
            <person name="Rejzek M."/>
            <person name="Martin A.C."/>
            <person name="Harkess A."/>
            <person name="Leebens-Mack J."/>
            <person name="Louveau T."/>
            <person name="Stephenson M.J."/>
            <person name="Osbourn A."/>
        </authorList>
    </citation>
    <scope>NUCLEOTIDE SEQUENCE</scope>
    <source>
        <strain evidence="7">S10</strain>
    </source>
</reference>
<keyword evidence="4" id="KW-0238">DNA-binding</keyword>
<keyword evidence="3" id="KW-0227">DNA damage</keyword>
<organism evidence="7 8">
    <name type="scientific">Quillaja saponaria</name>
    <name type="common">Soap bark tree</name>
    <dbReference type="NCBI Taxonomy" id="32244"/>
    <lineage>
        <taxon>Eukaryota</taxon>
        <taxon>Viridiplantae</taxon>
        <taxon>Streptophyta</taxon>
        <taxon>Embryophyta</taxon>
        <taxon>Tracheophyta</taxon>
        <taxon>Spermatophyta</taxon>
        <taxon>Magnoliopsida</taxon>
        <taxon>eudicotyledons</taxon>
        <taxon>Gunneridae</taxon>
        <taxon>Pentapetalae</taxon>
        <taxon>rosids</taxon>
        <taxon>fabids</taxon>
        <taxon>Fabales</taxon>
        <taxon>Quillajaceae</taxon>
        <taxon>Quillaja</taxon>
    </lineage>
</organism>
<dbReference type="GO" id="GO:0071821">
    <property type="term" value="C:FANCM-MHF complex"/>
    <property type="evidence" value="ECO:0007669"/>
    <property type="project" value="TreeGrafter"/>
</dbReference>
<evidence type="ECO:0000256" key="4">
    <source>
        <dbReference type="ARBA" id="ARBA00023125"/>
    </source>
</evidence>
<evidence type="ECO:0000256" key="3">
    <source>
        <dbReference type="ARBA" id="ARBA00022763"/>
    </source>
</evidence>